<accession>A0A9P7F7K7</accession>
<keyword evidence="2" id="KW-1185">Reference proteome</keyword>
<organism evidence="1 2">
    <name type="scientific">Suillus discolor</name>
    <dbReference type="NCBI Taxonomy" id="1912936"/>
    <lineage>
        <taxon>Eukaryota</taxon>
        <taxon>Fungi</taxon>
        <taxon>Dikarya</taxon>
        <taxon>Basidiomycota</taxon>
        <taxon>Agaricomycotina</taxon>
        <taxon>Agaricomycetes</taxon>
        <taxon>Agaricomycetidae</taxon>
        <taxon>Boletales</taxon>
        <taxon>Suillineae</taxon>
        <taxon>Suillaceae</taxon>
        <taxon>Suillus</taxon>
    </lineage>
</organism>
<gene>
    <name evidence="1" type="ORF">F5147DRAFT_773008</name>
</gene>
<dbReference type="EMBL" id="JABBWM010000023">
    <property type="protein sequence ID" value="KAG2109724.1"/>
    <property type="molecule type" value="Genomic_DNA"/>
</dbReference>
<dbReference type="RefSeq" id="XP_041293669.1">
    <property type="nucleotide sequence ID" value="XM_041441407.1"/>
</dbReference>
<dbReference type="AlphaFoldDB" id="A0A9P7F7K7"/>
<name>A0A9P7F7K7_9AGAM</name>
<sequence>MPPQCKNNSRVAARAIGATPIATPVSPIPVAAPVAPVPVAPTSAVAPVAAAVNATILRNPRRHHQLPLRFRQDDGDKGEFFNLENVSGDEEDEVVVSPAPTVRPAASHSPLQTTMNTVKVQRYSEARTMLLTVSIIVVRSRVA</sequence>
<proteinExistence type="predicted"/>
<comment type="caution">
    <text evidence="1">The sequence shown here is derived from an EMBL/GenBank/DDBJ whole genome shotgun (WGS) entry which is preliminary data.</text>
</comment>
<evidence type="ECO:0000313" key="1">
    <source>
        <dbReference type="EMBL" id="KAG2109724.1"/>
    </source>
</evidence>
<evidence type="ECO:0000313" key="2">
    <source>
        <dbReference type="Proteomes" id="UP000823399"/>
    </source>
</evidence>
<dbReference type="GeneID" id="64703666"/>
<dbReference type="Proteomes" id="UP000823399">
    <property type="component" value="Unassembled WGS sequence"/>
</dbReference>
<protein>
    <submittedName>
        <fullName evidence="1">Uncharacterized protein</fullName>
    </submittedName>
</protein>
<dbReference type="OrthoDB" id="2691396at2759"/>
<reference evidence="1" key="1">
    <citation type="journal article" date="2020" name="New Phytol.">
        <title>Comparative genomics reveals dynamic genome evolution in host specialist ectomycorrhizal fungi.</title>
        <authorList>
            <person name="Lofgren L.A."/>
            <person name="Nguyen N.H."/>
            <person name="Vilgalys R."/>
            <person name="Ruytinx J."/>
            <person name="Liao H.L."/>
            <person name="Branco S."/>
            <person name="Kuo A."/>
            <person name="LaButti K."/>
            <person name="Lipzen A."/>
            <person name="Andreopoulos W."/>
            <person name="Pangilinan J."/>
            <person name="Riley R."/>
            <person name="Hundley H."/>
            <person name="Na H."/>
            <person name="Barry K."/>
            <person name="Grigoriev I.V."/>
            <person name="Stajich J.E."/>
            <person name="Kennedy P.G."/>
        </authorList>
    </citation>
    <scope>NUCLEOTIDE SEQUENCE</scope>
    <source>
        <strain evidence="1">FC423</strain>
    </source>
</reference>